<evidence type="ECO:0000313" key="2">
    <source>
        <dbReference type="Proteomes" id="UP000222531"/>
    </source>
</evidence>
<dbReference type="OrthoDB" id="4238587at2"/>
<dbReference type="AlphaFoldDB" id="A0A2G1XMM0"/>
<comment type="caution">
    <text evidence="1">The sequence shown here is derived from an EMBL/GenBank/DDBJ whole genome shotgun (WGS) entry which is preliminary data.</text>
</comment>
<reference evidence="1 2" key="1">
    <citation type="journal article" date="2017" name="Biochemistry">
        <title>Identification of the Biosynthetic Pathway for the Antibiotic Bicyclomycin.</title>
        <authorList>
            <person name="Patteson J."/>
            <person name="Cai W."/>
            <person name="Johnson R.A."/>
            <person name="Santa Maria K."/>
            <person name="Li B."/>
        </authorList>
    </citation>
    <scope>NUCLEOTIDE SEQUENCE [LARGE SCALE GENOMIC DNA]</scope>
    <source>
        <strain evidence="1 2">ATCC 21532</strain>
    </source>
</reference>
<gene>
    <name evidence="1" type="ORF">BLA24_06700</name>
</gene>
<dbReference type="Proteomes" id="UP000222531">
    <property type="component" value="Unassembled WGS sequence"/>
</dbReference>
<dbReference type="RefSeq" id="WP_099198245.1">
    <property type="nucleotide sequence ID" value="NZ_JBIRXA010000015.1"/>
</dbReference>
<evidence type="ECO:0000313" key="1">
    <source>
        <dbReference type="EMBL" id="PHQ52466.1"/>
    </source>
</evidence>
<evidence type="ECO:0008006" key="3">
    <source>
        <dbReference type="Google" id="ProtNLM"/>
    </source>
</evidence>
<organism evidence="1 2">
    <name type="scientific">Streptomyces cinnamoneus</name>
    <name type="common">Streptoverticillium cinnamoneum</name>
    <dbReference type="NCBI Taxonomy" id="53446"/>
    <lineage>
        <taxon>Bacteria</taxon>
        <taxon>Bacillati</taxon>
        <taxon>Actinomycetota</taxon>
        <taxon>Actinomycetes</taxon>
        <taxon>Kitasatosporales</taxon>
        <taxon>Streptomycetaceae</taxon>
        <taxon>Streptomyces</taxon>
        <taxon>Streptomyces cinnamoneus group</taxon>
    </lineage>
</organism>
<proteinExistence type="predicted"/>
<sequence length="191" mass="19754">MKGTRRKGGRRVSRRRLAAASFAGLALAGGLLMATANGVLAVSAAGSGGAFKLTGERLEGDAFRERTDVIVERDGTRHPVAVVSAERAWVKGLCASLLVPTPFGPLTLRGSAGRTRPVLATGIVINTDRVRGGDTSFSDLRVGLLPEGGVGAATGHAAVDRPEFTSWLATAGTFRMSDVDVGVEAGRHECS</sequence>
<protein>
    <recommendedName>
        <fullName evidence="3">Cholesterol esterase</fullName>
    </recommendedName>
</protein>
<accession>A0A2G1XMM0</accession>
<dbReference type="Pfam" id="PF19741">
    <property type="entry name" value="DUF6230"/>
    <property type="match status" value="1"/>
</dbReference>
<keyword evidence="2" id="KW-1185">Reference proteome</keyword>
<dbReference type="InterPro" id="IPR046198">
    <property type="entry name" value="DUF6230"/>
</dbReference>
<name>A0A2G1XMM0_STRCJ</name>
<dbReference type="EMBL" id="NHZO01000081">
    <property type="protein sequence ID" value="PHQ52466.1"/>
    <property type="molecule type" value="Genomic_DNA"/>
</dbReference>